<comment type="caution">
    <text evidence="3">The sequence shown here is derived from an EMBL/GenBank/DDBJ whole genome shotgun (WGS) entry which is preliminary data.</text>
</comment>
<dbReference type="AlphaFoldDB" id="A0A7W8DB20"/>
<dbReference type="Pfam" id="PF00561">
    <property type="entry name" value="Abhydrolase_1"/>
    <property type="match status" value="1"/>
</dbReference>
<protein>
    <submittedName>
        <fullName evidence="3">Pimeloyl-ACP methyl ester carboxylesterase</fullName>
    </submittedName>
</protein>
<dbReference type="PRINTS" id="PR00111">
    <property type="entry name" value="ABHYDROLASE"/>
</dbReference>
<evidence type="ECO:0000259" key="2">
    <source>
        <dbReference type="Pfam" id="PF00561"/>
    </source>
</evidence>
<feature type="domain" description="AB hydrolase-1" evidence="2">
    <location>
        <begin position="68"/>
        <end position="209"/>
    </location>
</feature>
<dbReference type="SUPFAM" id="SSF53474">
    <property type="entry name" value="alpha/beta-Hydrolases"/>
    <property type="match status" value="1"/>
</dbReference>
<evidence type="ECO:0000313" key="4">
    <source>
        <dbReference type="Proteomes" id="UP000521199"/>
    </source>
</evidence>
<keyword evidence="1" id="KW-0732">Signal</keyword>
<feature type="signal peptide" evidence="1">
    <location>
        <begin position="1"/>
        <end position="19"/>
    </location>
</feature>
<dbReference type="Gene3D" id="3.40.50.1820">
    <property type="entry name" value="alpha/beta hydrolase"/>
    <property type="match status" value="1"/>
</dbReference>
<sequence length="338" mass="36868">MKRIAAWSLLMAASSFASAQEATIARYGAELDGFDYPYPVRRHAFESQGQTLSMAYMDVRPAEPNGRTVVLLHGKNYCAATWEHTIGTLRDAGYRVIAPDQIGFCKSSKPTHYQFSLHQLAANTQALLASLGIDRAAVVGHSMGGMLAARYALMYPQATAQLLLVNPIGLEDWKAIGVPWRSVDAWHTREMTTTFASIKAYQQEVYFGGEWKPGYDRWVGMLAGMYAGDGKAKVAWNQALTSDMVFTQPVVHEFGHIAVPTTLFIGQRDRTAIGKDLASAQVKARVGDYPALGKRAAKAIPEAVLVEFADLGHSPQVEAPERFVAALLDALDTAADTD</sequence>
<reference evidence="3 4" key="1">
    <citation type="submission" date="2020-08" db="EMBL/GenBank/DDBJ databases">
        <title>Genomic Encyclopedia of Type Strains, Phase IV (KMG-IV): sequencing the most valuable type-strain genomes for metagenomic binning, comparative biology and taxonomic classification.</title>
        <authorList>
            <person name="Goeker M."/>
        </authorList>
    </citation>
    <scope>NUCLEOTIDE SEQUENCE [LARGE SCALE GENOMIC DNA]</scope>
    <source>
        <strain evidence="3 4">DSM 24163</strain>
    </source>
</reference>
<evidence type="ECO:0000313" key="3">
    <source>
        <dbReference type="EMBL" id="MBB5209433.1"/>
    </source>
</evidence>
<evidence type="ECO:0000256" key="1">
    <source>
        <dbReference type="SAM" id="SignalP"/>
    </source>
</evidence>
<dbReference type="InterPro" id="IPR029058">
    <property type="entry name" value="AB_hydrolase_fold"/>
</dbReference>
<dbReference type="Proteomes" id="UP000521199">
    <property type="component" value="Unassembled WGS sequence"/>
</dbReference>
<dbReference type="GO" id="GO:0016020">
    <property type="term" value="C:membrane"/>
    <property type="evidence" value="ECO:0007669"/>
    <property type="project" value="TreeGrafter"/>
</dbReference>
<dbReference type="EMBL" id="JACHHP010000006">
    <property type="protein sequence ID" value="MBB5209433.1"/>
    <property type="molecule type" value="Genomic_DNA"/>
</dbReference>
<keyword evidence="4" id="KW-1185">Reference proteome</keyword>
<dbReference type="PANTHER" id="PTHR43798:SF33">
    <property type="entry name" value="HYDROLASE, PUTATIVE (AFU_ORTHOLOGUE AFUA_2G14860)-RELATED"/>
    <property type="match status" value="1"/>
</dbReference>
<dbReference type="GO" id="GO:0046464">
    <property type="term" value="P:acylglycerol catabolic process"/>
    <property type="evidence" value="ECO:0007669"/>
    <property type="project" value="TreeGrafter"/>
</dbReference>
<organism evidence="3 4">
    <name type="scientific">Chiayiivirga flava</name>
    <dbReference type="NCBI Taxonomy" id="659595"/>
    <lineage>
        <taxon>Bacteria</taxon>
        <taxon>Pseudomonadati</taxon>
        <taxon>Pseudomonadota</taxon>
        <taxon>Gammaproteobacteria</taxon>
        <taxon>Lysobacterales</taxon>
        <taxon>Lysobacteraceae</taxon>
        <taxon>Chiayiivirga</taxon>
    </lineage>
</organism>
<name>A0A7W8DB20_9GAMM</name>
<proteinExistence type="predicted"/>
<dbReference type="GO" id="GO:0047372">
    <property type="term" value="F:monoacylglycerol lipase activity"/>
    <property type="evidence" value="ECO:0007669"/>
    <property type="project" value="TreeGrafter"/>
</dbReference>
<dbReference type="PANTHER" id="PTHR43798">
    <property type="entry name" value="MONOACYLGLYCEROL LIPASE"/>
    <property type="match status" value="1"/>
</dbReference>
<dbReference type="InterPro" id="IPR050266">
    <property type="entry name" value="AB_hydrolase_sf"/>
</dbReference>
<dbReference type="InterPro" id="IPR000073">
    <property type="entry name" value="AB_hydrolase_1"/>
</dbReference>
<accession>A0A7W8DB20</accession>
<dbReference type="RefSeq" id="WP_183961970.1">
    <property type="nucleotide sequence ID" value="NZ_JACHHP010000006.1"/>
</dbReference>
<gene>
    <name evidence="3" type="ORF">HNQ52_003002</name>
</gene>
<feature type="chain" id="PRO_5030667963" evidence="1">
    <location>
        <begin position="20"/>
        <end position="338"/>
    </location>
</feature>